<organism evidence="2 3">
    <name type="scientific">Bowmanella dokdonensis</name>
    <dbReference type="NCBI Taxonomy" id="751969"/>
    <lineage>
        <taxon>Bacteria</taxon>
        <taxon>Pseudomonadati</taxon>
        <taxon>Pseudomonadota</taxon>
        <taxon>Gammaproteobacteria</taxon>
        <taxon>Alteromonadales</taxon>
        <taxon>Alteromonadaceae</taxon>
        <taxon>Bowmanella</taxon>
    </lineage>
</organism>
<keyword evidence="3" id="KW-1185">Reference proteome</keyword>
<sequence length="526" mass="58353">MKKLLFGLILANLPLMAQASVDSDFKPDAMQRFAIYTGDGYYKQAYRWVFNPDGTGEPVTIFINHGSGGEWYDEIDSSFGPCGPDHVNAEGDFDGTPYAGLCEIGDNGERLYLADFRDQHVPVGSKLESFMLKKIVGSSRFAAWYWQDAFSQFDSPVNVFMVGRYNISTSPAHFDNALYWLNRTDEDSVSRDTLPPYNFEGYGVSDIDGDDRPMHAAPDISAFDNMYLYKAVREQFPDVSLDNLVIEGRSNGGSAMVALAADYHIWPEHIRDFWARNLEPVIVEPIPEPEPEPTLTLADVMADPQLTEAFEQMLSQLHASDVRARLDAGQALQLYAAGTQILPSPASLPDTQPLPNENGLFDPAQFPAQLNSLLGGDFYQDVKLVHSLYPGCRLDGYMEKDESLAPGQVDGMGNNAIGYQVALKSLFSFASQDSLYTSWCDERIAQASQVSMAAPLAGKESMIDEVVFDPAKHGFDYDAVYRNLSKFSSTDQARAAEARRAIERAINQLYLEMGIEASYQLPPDLD</sequence>
<keyword evidence="1" id="KW-0732">Signal</keyword>
<dbReference type="Proteomes" id="UP000664654">
    <property type="component" value="Unassembled WGS sequence"/>
</dbReference>
<evidence type="ECO:0000313" key="3">
    <source>
        <dbReference type="Proteomes" id="UP000664654"/>
    </source>
</evidence>
<proteinExistence type="predicted"/>
<comment type="caution">
    <text evidence="2">The sequence shown here is derived from an EMBL/GenBank/DDBJ whole genome shotgun (WGS) entry which is preliminary data.</text>
</comment>
<reference evidence="2" key="1">
    <citation type="submission" date="2021-03" db="EMBL/GenBank/DDBJ databases">
        <title>novel species isolated from a fishpond in China.</title>
        <authorList>
            <person name="Lu H."/>
            <person name="Cai Z."/>
        </authorList>
    </citation>
    <scope>NUCLEOTIDE SEQUENCE</scope>
    <source>
        <strain evidence="2">JCM 30855</strain>
    </source>
</reference>
<gene>
    <name evidence="2" type="ORF">J0A66_09280</name>
</gene>
<feature type="signal peptide" evidence="1">
    <location>
        <begin position="1"/>
        <end position="19"/>
    </location>
</feature>
<dbReference type="RefSeq" id="WP_206573519.1">
    <property type="nucleotide sequence ID" value="NZ_JAFKCV010000004.1"/>
</dbReference>
<dbReference type="EMBL" id="JAFKCV010000004">
    <property type="protein sequence ID" value="MBN7825411.1"/>
    <property type="molecule type" value="Genomic_DNA"/>
</dbReference>
<name>A0A939DP73_9ALTE</name>
<evidence type="ECO:0000313" key="2">
    <source>
        <dbReference type="EMBL" id="MBN7825411.1"/>
    </source>
</evidence>
<evidence type="ECO:0000256" key="1">
    <source>
        <dbReference type="SAM" id="SignalP"/>
    </source>
</evidence>
<protein>
    <submittedName>
        <fullName evidence="2">Uncharacterized protein</fullName>
    </submittedName>
</protein>
<accession>A0A939DP73</accession>
<feature type="chain" id="PRO_5036890320" evidence="1">
    <location>
        <begin position="20"/>
        <end position="526"/>
    </location>
</feature>
<dbReference type="AlphaFoldDB" id="A0A939DP73"/>